<comment type="caution">
    <text evidence="2">The sequence shown here is derived from an EMBL/GenBank/DDBJ whole genome shotgun (WGS) entry which is preliminary data.</text>
</comment>
<organism evidence="2 3">
    <name type="scientific">Mucilaginibacter glaciei</name>
    <dbReference type="NCBI Taxonomy" id="2772109"/>
    <lineage>
        <taxon>Bacteria</taxon>
        <taxon>Pseudomonadati</taxon>
        <taxon>Bacteroidota</taxon>
        <taxon>Sphingobacteriia</taxon>
        <taxon>Sphingobacteriales</taxon>
        <taxon>Sphingobacteriaceae</taxon>
        <taxon>Mucilaginibacter</taxon>
    </lineage>
</organism>
<proteinExistence type="predicted"/>
<dbReference type="GO" id="GO:0032259">
    <property type="term" value="P:methylation"/>
    <property type="evidence" value="ECO:0007669"/>
    <property type="project" value="UniProtKB-KW"/>
</dbReference>
<dbReference type="InterPro" id="IPR029063">
    <property type="entry name" value="SAM-dependent_MTases_sf"/>
</dbReference>
<feature type="domain" description="Methyltransferase" evidence="1">
    <location>
        <begin position="58"/>
        <end position="165"/>
    </location>
</feature>
<dbReference type="Gene3D" id="3.40.50.150">
    <property type="entry name" value="Vaccinia Virus protein VP39"/>
    <property type="match status" value="1"/>
</dbReference>
<name>A0A926S2K5_9SPHI</name>
<keyword evidence="2" id="KW-0808">Transferase</keyword>
<dbReference type="EMBL" id="JACWMX010000003">
    <property type="protein sequence ID" value="MBD1393294.1"/>
    <property type="molecule type" value="Genomic_DNA"/>
</dbReference>
<dbReference type="PANTHER" id="PTHR43464:SF83">
    <property type="entry name" value="MALONYL-[ACYL-CARRIER PROTEIN] O-METHYLTRANSFERASE"/>
    <property type="match status" value="1"/>
</dbReference>
<dbReference type="CDD" id="cd02440">
    <property type="entry name" value="AdoMet_MTases"/>
    <property type="match status" value="1"/>
</dbReference>
<keyword evidence="3" id="KW-1185">Reference proteome</keyword>
<protein>
    <submittedName>
        <fullName evidence="2">Class I SAM-dependent methyltransferase</fullName>
    </submittedName>
</protein>
<dbReference type="Proteomes" id="UP000619078">
    <property type="component" value="Unassembled WGS sequence"/>
</dbReference>
<dbReference type="PANTHER" id="PTHR43464">
    <property type="entry name" value="METHYLTRANSFERASE"/>
    <property type="match status" value="1"/>
</dbReference>
<keyword evidence="2" id="KW-0489">Methyltransferase</keyword>
<dbReference type="Pfam" id="PF13847">
    <property type="entry name" value="Methyltransf_31"/>
    <property type="match status" value="1"/>
</dbReference>
<accession>A0A926S2K5</accession>
<evidence type="ECO:0000259" key="1">
    <source>
        <dbReference type="Pfam" id="PF13847"/>
    </source>
</evidence>
<dbReference type="InterPro" id="IPR025714">
    <property type="entry name" value="Methyltranfer_dom"/>
</dbReference>
<evidence type="ECO:0000313" key="3">
    <source>
        <dbReference type="Proteomes" id="UP000619078"/>
    </source>
</evidence>
<reference evidence="2" key="1">
    <citation type="submission" date="2020-09" db="EMBL/GenBank/DDBJ databases">
        <title>Novel species of Mucilaginibacter isolated from a glacier on the Tibetan Plateau.</title>
        <authorList>
            <person name="Liu Q."/>
            <person name="Xin Y.-H."/>
        </authorList>
    </citation>
    <scope>NUCLEOTIDE SEQUENCE</scope>
    <source>
        <strain evidence="2">ZB1P21</strain>
    </source>
</reference>
<evidence type="ECO:0000313" key="2">
    <source>
        <dbReference type="EMBL" id="MBD1393294.1"/>
    </source>
</evidence>
<dbReference type="RefSeq" id="WP_191163025.1">
    <property type="nucleotide sequence ID" value="NZ_JACWMX010000003.1"/>
</dbReference>
<dbReference type="AlphaFoldDB" id="A0A926S2K5"/>
<gene>
    <name evidence="2" type="ORF">IDJ76_09310</name>
</gene>
<sequence length="277" mass="31077">MGSVSNPEEEIFCLKYELDTLANVLLRSESERWVPGYLQEKTEHSHIGRYNLACNYTNNKQVIDIACGVGKGSFTMGTKGKATSVKGFDIQPEAIRYAKWRYSAPNVQFDINNAEELCITNEFDLAVSFETVEHLPNYRDFFASIANCLKPDGRFLLSTPISPLSLDASPANPYHEQEWGFEKFQQVLSEYFEIEEVFVQLYPKLPDVLPAPSRSILARIGTKIKNTFFPGPGPVVIPVNPGNGFSTIEKYTGQYPLSELGTTRQGYQIVLVKKKAA</sequence>
<dbReference type="SUPFAM" id="SSF53335">
    <property type="entry name" value="S-adenosyl-L-methionine-dependent methyltransferases"/>
    <property type="match status" value="1"/>
</dbReference>
<dbReference type="GO" id="GO:0008168">
    <property type="term" value="F:methyltransferase activity"/>
    <property type="evidence" value="ECO:0007669"/>
    <property type="project" value="UniProtKB-KW"/>
</dbReference>